<reference evidence="5" key="1">
    <citation type="submission" date="2016-10" db="EMBL/GenBank/DDBJ databases">
        <authorList>
            <person name="Varghese N."/>
            <person name="Submissions S."/>
        </authorList>
    </citation>
    <scope>NUCLEOTIDE SEQUENCE [LARGE SCALE GENOMIC DNA]</scope>
    <source>
        <strain evidence="5">DSM 44796</strain>
    </source>
</reference>
<dbReference type="InterPro" id="IPR050832">
    <property type="entry name" value="Bact_Acetyltransf"/>
</dbReference>
<name>A0A1G9UUY3_9PSEU</name>
<evidence type="ECO:0000313" key="4">
    <source>
        <dbReference type="EMBL" id="SDM63698.1"/>
    </source>
</evidence>
<dbReference type="InterPro" id="IPR016181">
    <property type="entry name" value="Acyl_CoA_acyltransferase"/>
</dbReference>
<dbReference type="PROSITE" id="PS51186">
    <property type="entry name" value="GNAT"/>
    <property type="match status" value="1"/>
</dbReference>
<keyword evidence="2" id="KW-0012">Acyltransferase</keyword>
<dbReference type="CDD" id="cd04301">
    <property type="entry name" value="NAT_SF"/>
    <property type="match status" value="1"/>
</dbReference>
<keyword evidence="4" id="KW-0687">Ribonucleoprotein</keyword>
<proteinExistence type="predicted"/>
<gene>
    <name evidence="4" type="ORF">SAMN04488074_12499</name>
</gene>
<protein>
    <submittedName>
        <fullName evidence="4">Ribosomal protein S18 acetylase RimI</fullName>
    </submittedName>
</protein>
<dbReference type="Proteomes" id="UP000199682">
    <property type="component" value="Unassembled WGS sequence"/>
</dbReference>
<evidence type="ECO:0000256" key="2">
    <source>
        <dbReference type="ARBA" id="ARBA00023315"/>
    </source>
</evidence>
<dbReference type="EMBL" id="FNET01000024">
    <property type="protein sequence ID" value="SDM63698.1"/>
    <property type="molecule type" value="Genomic_DNA"/>
</dbReference>
<dbReference type="GO" id="GO:0005840">
    <property type="term" value="C:ribosome"/>
    <property type="evidence" value="ECO:0007669"/>
    <property type="project" value="UniProtKB-KW"/>
</dbReference>
<keyword evidence="1" id="KW-0808">Transferase</keyword>
<dbReference type="AlphaFoldDB" id="A0A1G9UUY3"/>
<dbReference type="GO" id="GO:0016747">
    <property type="term" value="F:acyltransferase activity, transferring groups other than amino-acyl groups"/>
    <property type="evidence" value="ECO:0007669"/>
    <property type="project" value="InterPro"/>
</dbReference>
<keyword evidence="4" id="KW-0689">Ribosomal protein</keyword>
<sequence>MVRWDVSEIFSYRETDPDSLLLTWGPLRTHGLTWQPGCDLPALLDEWDARLTGLDDPETAAIVQLPSHETVGARTLIDRGFAPLTVVAERLAGRSPAPRPSGVSIRPATRADLDVAVELNLHTVRYDAQFGLVTERPNTAEHLRTALAEVLDRDHEAMWLALSGDTPVGMVYVDMPQDAGWMEKYASARPFAYLGHLGVRPDVRGTGAGSALAAHAHGVLDAAGVASTLLHHALPNPRSTPFWYSQGYRPRWTLWVRRPALRSSSGVSAQPERPSGT</sequence>
<evidence type="ECO:0000259" key="3">
    <source>
        <dbReference type="PROSITE" id="PS51186"/>
    </source>
</evidence>
<organism evidence="4 5">
    <name type="scientific">Lentzea albidocapillata subsp. violacea</name>
    <dbReference type="NCBI Taxonomy" id="128104"/>
    <lineage>
        <taxon>Bacteria</taxon>
        <taxon>Bacillati</taxon>
        <taxon>Actinomycetota</taxon>
        <taxon>Actinomycetes</taxon>
        <taxon>Pseudonocardiales</taxon>
        <taxon>Pseudonocardiaceae</taxon>
        <taxon>Lentzea</taxon>
    </lineage>
</organism>
<dbReference type="Gene3D" id="3.40.630.30">
    <property type="match status" value="1"/>
</dbReference>
<dbReference type="InterPro" id="IPR000182">
    <property type="entry name" value="GNAT_dom"/>
</dbReference>
<dbReference type="Pfam" id="PF00583">
    <property type="entry name" value="Acetyltransf_1"/>
    <property type="match status" value="1"/>
</dbReference>
<dbReference type="PANTHER" id="PTHR43877">
    <property type="entry name" value="AMINOALKYLPHOSPHONATE N-ACETYLTRANSFERASE-RELATED-RELATED"/>
    <property type="match status" value="1"/>
</dbReference>
<evidence type="ECO:0000313" key="5">
    <source>
        <dbReference type="Proteomes" id="UP000199682"/>
    </source>
</evidence>
<evidence type="ECO:0000256" key="1">
    <source>
        <dbReference type="ARBA" id="ARBA00022679"/>
    </source>
</evidence>
<dbReference type="SUPFAM" id="SSF55729">
    <property type="entry name" value="Acyl-CoA N-acyltransferases (Nat)"/>
    <property type="match status" value="1"/>
</dbReference>
<accession>A0A1G9UUY3</accession>
<feature type="domain" description="N-acetyltransferase" evidence="3">
    <location>
        <begin position="103"/>
        <end position="274"/>
    </location>
</feature>